<evidence type="ECO:0000256" key="4">
    <source>
        <dbReference type="ARBA" id="ARBA00022801"/>
    </source>
</evidence>
<protein>
    <submittedName>
        <fullName evidence="10">Zinc carboxypeptidase</fullName>
    </submittedName>
</protein>
<sequence>MKRIILSFLSLLLCFTAIQAQIKSPDAFLGYPLGTKFTSHHQVLAYFKYLAAADNNIRLINYGRSYENRELLVAVVSSKENMANLDQIRKNNLSLSKAEGGLVNINKQPAILWLSYNVHGNEASSTETAMKMLYSLAEGVNRQTKDWLKNTVVVIDPCLNPDGRERYINYYNAVAGVNPDANPMAREHTEPWPGGRSNHYYFDLNRDWAWQSQIETQQRLLLYHQWMPEVHIDFHEQSYNEPYYFAPAAEPMHQDITAFQREFQVIAGKNNAKYFDKNGWQYFTKERFDLLYPSYGDTYPLYNGAIGMTYEQGGIGAGLVVITANGDSLTLSDRIYHHLTTGLATLETVSDNSYKLVAEFKKYFTQAVAYPSGIYKTYVVKADNVSRMKKMTALLTKNNIKYAFGGDKTVTGFNFATKKTVLFRVGRNDMVINLKQPASVLANVLFEPQTVVTDSNTYDITAWALPYAYGLNAYGCKELLTGEFPDMEPRKDSTIVLTKPYGWVLSWDAVEDAQVLIALHRANIKVRIAEQAFTIGGKIHPAGSLLIYRSENERVNKMIETDIVMLSKKLKKPFIPISGSYVEKGKDFGSSVYPLLPVPKVAMVAGTDISSQSAGEVWHFFDRELNYPLNIISEQAIGSLNLATTNVLILPDGSYMRRNMEKLEDWINLGGKVILMEDAISSVAGIKPFDIKKKEQPVNTEKEVFSRSYREKDRDNSADAIPGAIYRVTLDKSHPFAIGLGDTYYTLKTDEKIYEPLQKGWNVGVLKQDAYVTGIAGKNVQDKLSQGMLFGVQPAGKGNVVYLSGDLLFRSFWESGKQLFVNTIFLVF</sequence>
<feature type="chain" id="PRO_5002227587" evidence="8">
    <location>
        <begin position="21"/>
        <end position="828"/>
    </location>
</feature>
<evidence type="ECO:0000256" key="6">
    <source>
        <dbReference type="ARBA" id="ARBA00023049"/>
    </source>
</evidence>
<dbReference type="RefSeq" id="WP_041883027.1">
    <property type="nucleotide sequence ID" value="NZ_CP157278.1"/>
</dbReference>
<dbReference type="PANTHER" id="PTHR11705">
    <property type="entry name" value="PROTEASE FAMILY M14 CARBOXYPEPTIDASE A,B"/>
    <property type="match status" value="1"/>
</dbReference>
<dbReference type="Pfam" id="PF00246">
    <property type="entry name" value="Peptidase_M14"/>
    <property type="match status" value="1"/>
</dbReference>
<feature type="signal peptide" evidence="8">
    <location>
        <begin position="1"/>
        <end position="20"/>
    </location>
</feature>
<evidence type="ECO:0000256" key="3">
    <source>
        <dbReference type="ARBA" id="ARBA00022670"/>
    </source>
</evidence>
<dbReference type="CDD" id="cd06238">
    <property type="entry name" value="M14-like"/>
    <property type="match status" value="1"/>
</dbReference>
<keyword evidence="10" id="KW-0121">Carboxypeptidase</keyword>
<dbReference type="Proteomes" id="UP000032049">
    <property type="component" value="Unassembled WGS sequence"/>
</dbReference>
<evidence type="ECO:0000313" key="11">
    <source>
        <dbReference type="Proteomes" id="UP000032049"/>
    </source>
</evidence>
<dbReference type="EMBL" id="JXRA01000061">
    <property type="protein sequence ID" value="KIO76515.1"/>
    <property type="molecule type" value="Genomic_DNA"/>
</dbReference>
<evidence type="ECO:0000256" key="5">
    <source>
        <dbReference type="ARBA" id="ARBA00022833"/>
    </source>
</evidence>
<keyword evidence="11" id="KW-1185">Reference proteome</keyword>
<evidence type="ECO:0000256" key="8">
    <source>
        <dbReference type="SAM" id="SignalP"/>
    </source>
</evidence>
<proteinExistence type="inferred from homology"/>
<evidence type="ECO:0000313" key="10">
    <source>
        <dbReference type="EMBL" id="KIO76515.1"/>
    </source>
</evidence>
<dbReference type="AlphaFoldDB" id="A0A0D0GK26"/>
<evidence type="ECO:0000256" key="7">
    <source>
        <dbReference type="PROSITE-ProRule" id="PRU01379"/>
    </source>
</evidence>
<comment type="similarity">
    <text evidence="2 7">Belongs to the peptidase M14 family.</text>
</comment>
<comment type="caution">
    <text evidence="7">Lacks conserved residue(s) required for the propagation of feature annotation.</text>
</comment>
<keyword evidence="4" id="KW-0378">Hydrolase</keyword>
<keyword evidence="8" id="KW-0732">Signal</keyword>
<keyword evidence="6" id="KW-0482">Metalloprotease</keyword>
<organism evidence="10 11">
    <name type="scientific">Pedobacter lusitanus</name>
    <dbReference type="NCBI Taxonomy" id="1503925"/>
    <lineage>
        <taxon>Bacteria</taxon>
        <taxon>Pseudomonadati</taxon>
        <taxon>Bacteroidota</taxon>
        <taxon>Sphingobacteriia</taxon>
        <taxon>Sphingobacteriales</taxon>
        <taxon>Sphingobacteriaceae</taxon>
        <taxon>Pedobacter</taxon>
    </lineage>
</organism>
<comment type="caution">
    <text evidence="10">The sequence shown here is derived from an EMBL/GenBank/DDBJ whole genome shotgun (WGS) entry which is preliminary data.</text>
</comment>
<reference evidence="10 11" key="1">
    <citation type="submission" date="2015-01" db="EMBL/GenBank/DDBJ databases">
        <title>Draft genome sequence of Pedobacter sp. NL19 isolated from sludge of an effluent treatment pond in an abandoned uranium mine.</title>
        <authorList>
            <person name="Santos T."/>
            <person name="Caetano T."/>
            <person name="Covas C."/>
            <person name="Cruz A."/>
            <person name="Mendo S."/>
        </authorList>
    </citation>
    <scope>NUCLEOTIDE SEQUENCE [LARGE SCALE GENOMIC DNA]</scope>
    <source>
        <strain evidence="10 11">NL19</strain>
    </source>
</reference>
<dbReference type="GO" id="GO:0008270">
    <property type="term" value="F:zinc ion binding"/>
    <property type="evidence" value="ECO:0007669"/>
    <property type="project" value="InterPro"/>
</dbReference>
<evidence type="ECO:0000259" key="9">
    <source>
        <dbReference type="PROSITE" id="PS52035"/>
    </source>
</evidence>
<dbReference type="InterPro" id="IPR029062">
    <property type="entry name" value="Class_I_gatase-like"/>
</dbReference>
<dbReference type="GO" id="GO:0005615">
    <property type="term" value="C:extracellular space"/>
    <property type="evidence" value="ECO:0007669"/>
    <property type="project" value="TreeGrafter"/>
</dbReference>
<name>A0A0D0GK26_9SPHI</name>
<gene>
    <name evidence="10" type="ORF">TH53_14520</name>
</gene>
<dbReference type="PROSITE" id="PS52035">
    <property type="entry name" value="PEPTIDASE_M14"/>
    <property type="match status" value="1"/>
</dbReference>
<keyword evidence="3" id="KW-0645">Protease</keyword>
<keyword evidence="5" id="KW-0862">Zinc</keyword>
<feature type="domain" description="Peptidase M14" evidence="9">
    <location>
        <begin position="36"/>
        <end position="403"/>
    </location>
</feature>
<dbReference type="SUPFAM" id="SSF52317">
    <property type="entry name" value="Class I glutamine amidotransferase-like"/>
    <property type="match status" value="1"/>
</dbReference>
<dbReference type="STRING" id="1503925.TH53_14520"/>
<evidence type="ECO:0000256" key="2">
    <source>
        <dbReference type="ARBA" id="ARBA00005988"/>
    </source>
</evidence>
<dbReference type="GO" id="GO:0004181">
    <property type="term" value="F:metallocarboxypeptidase activity"/>
    <property type="evidence" value="ECO:0007669"/>
    <property type="project" value="InterPro"/>
</dbReference>
<accession>A0A0D0GK26</accession>
<comment type="cofactor">
    <cofactor evidence="1">
        <name>Zn(2+)</name>
        <dbReference type="ChEBI" id="CHEBI:29105"/>
    </cofactor>
</comment>
<evidence type="ECO:0000256" key="1">
    <source>
        <dbReference type="ARBA" id="ARBA00001947"/>
    </source>
</evidence>
<dbReference type="GO" id="GO:0006508">
    <property type="term" value="P:proteolysis"/>
    <property type="evidence" value="ECO:0007669"/>
    <property type="project" value="UniProtKB-KW"/>
</dbReference>
<dbReference type="Gene3D" id="3.40.630.10">
    <property type="entry name" value="Zn peptidases"/>
    <property type="match status" value="1"/>
</dbReference>
<dbReference type="OrthoDB" id="9758209at2"/>
<dbReference type="SUPFAM" id="SSF53187">
    <property type="entry name" value="Zn-dependent exopeptidases"/>
    <property type="match status" value="1"/>
</dbReference>
<dbReference type="PANTHER" id="PTHR11705:SF143">
    <property type="entry name" value="SLL0236 PROTEIN"/>
    <property type="match status" value="1"/>
</dbReference>
<dbReference type="SMART" id="SM00631">
    <property type="entry name" value="Zn_pept"/>
    <property type="match status" value="1"/>
</dbReference>
<dbReference type="InterPro" id="IPR000834">
    <property type="entry name" value="Peptidase_M14"/>
</dbReference>